<dbReference type="EMBL" id="OU900095">
    <property type="protein sequence ID" value="CAG9859383.1"/>
    <property type="molecule type" value="Genomic_DNA"/>
</dbReference>
<comment type="cofactor">
    <cofactor evidence="1 13">
        <name>heme</name>
        <dbReference type="ChEBI" id="CHEBI:30413"/>
    </cofactor>
</comment>
<dbReference type="PANTHER" id="PTHR24292:SF45">
    <property type="entry name" value="CYTOCHROME P450 6G1-RELATED"/>
    <property type="match status" value="1"/>
</dbReference>
<accession>A0A9N9TNU6</accession>
<dbReference type="InterPro" id="IPR036396">
    <property type="entry name" value="Cyt_P450_sf"/>
</dbReference>
<keyword evidence="17" id="KW-1185">Reference proteome</keyword>
<evidence type="ECO:0000256" key="2">
    <source>
        <dbReference type="ARBA" id="ARBA00004174"/>
    </source>
</evidence>
<feature type="transmembrane region" description="Helical" evidence="15">
    <location>
        <begin position="6"/>
        <end position="26"/>
    </location>
</feature>
<comment type="subcellular location">
    <subcellularLocation>
        <location evidence="3">Endoplasmic reticulum membrane</location>
        <topology evidence="3">Peripheral membrane protein</topology>
    </subcellularLocation>
    <subcellularLocation>
        <location evidence="2">Microsome membrane</location>
        <topology evidence="2">Peripheral membrane protein</topology>
    </subcellularLocation>
</comment>
<dbReference type="PROSITE" id="PS00086">
    <property type="entry name" value="CYTOCHROME_P450"/>
    <property type="match status" value="1"/>
</dbReference>
<dbReference type="GO" id="GO:0016705">
    <property type="term" value="F:oxidoreductase activity, acting on paired donors, with incorporation or reduction of molecular oxygen"/>
    <property type="evidence" value="ECO:0007669"/>
    <property type="project" value="InterPro"/>
</dbReference>
<dbReference type="PRINTS" id="PR00463">
    <property type="entry name" value="EP450I"/>
</dbReference>
<dbReference type="GO" id="GO:0005789">
    <property type="term" value="C:endoplasmic reticulum membrane"/>
    <property type="evidence" value="ECO:0007669"/>
    <property type="project" value="UniProtKB-SubCell"/>
</dbReference>
<dbReference type="InterPro" id="IPR050476">
    <property type="entry name" value="Insect_CytP450_Detox"/>
</dbReference>
<dbReference type="InterPro" id="IPR017972">
    <property type="entry name" value="Cyt_P450_CS"/>
</dbReference>
<keyword evidence="11 14" id="KW-0503">Monooxygenase</keyword>
<keyword evidence="10 13" id="KW-0408">Iron</keyword>
<evidence type="ECO:0000256" key="15">
    <source>
        <dbReference type="SAM" id="Phobius"/>
    </source>
</evidence>
<keyword evidence="15" id="KW-0812">Transmembrane</keyword>
<protein>
    <recommendedName>
        <fullName evidence="18">Cytochrome P450</fullName>
    </recommendedName>
</protein>
<keyword evidence="15" id="KW-1133">Transmembrane helix</keyword>
<evidence type="ECO:0000256" key="7">
    <source>
        <dbReference type="ARBA" id="ARBA00022824"/>
    </source>
</evidence>
<keyword evidence="8" id="KW-0492">Microsome</keyword>
<dbReference type="AlphaFoldDB" id="A0A9N9TNU6"/>
<evidence type="ECO:0000256" key="11">
    <source>
        <dbReference type="ARBA" id="ARBA00023033"/>
    </source>
</evidence>
<dbReference type="PANTHER" id="PTHR24292">
    <property type="entry name" value="CYTOCHROME P450"/>
    <property type="match status" value="1"/>
</dbReference>
<dbReference type="OrthoDB" id="2789670at2759"/>
<evidence type="ECO:0000256" key="3">
    <source>
        <dbReference type="ARBA" id="ARBA00004406"/>
    </source>
</evidence>
<name>A0A9N9TNU6_PHYSR</name>
<evidence type="ECO:0000256" key="14">
    <source>
        <dbReference type="RuleBase" id="RU000461"/>
    </source>
</evidence>
<evidence type="ECO:0000256" key="10">
    <source>
        <dbReference type="ARBA" id="ARBA00023004"/>
    </source>
</evidence>
<evidence type="ECO:0000313" key="17">
    <source>
        <dbReference type="Proteomes" id="UP001153712"/>
    </source>
</evidence>
<dbReference type="FunFam" id="1.10.630.10:FF:000042">
    <property type="entry name" value="Cytochrome P450"/>
    <property type="match status" value="1"/>
</dbReference>
<evidence type="ECO:0000256" key="6">
    <source>
        <dbReference type="ARBA" id="ARBA00022723"/>
    </source>
</evidence>
<dbReference type="SUPFAM" id="SSF48264">
    <property type="entry name" value="Cytochrome P450"/>
    <property type="match status" value="1"/>
</dbReference>
<evidence type="ECO:0000256" key="9">
    <source>
        <dbReference type="ARBA" id="ARBA00023002"/>
    </source>
</evidence>
<evidence type="ECO:0000313" key="16">
    <source>
        <dbReference type="EMBL" id="CAG9859383.1"/>
    </source>
</evidence>
<proteinExistence type="inferred from homology"/>
<evidence type="ECO:0000256" key="12">
    <source>
        <dbReference type="ARBA" id="ARBA00023136"/>
    </source>
</evidence>
<organism evidence="16 17">
    <name type="scientific">Phyllotreta striolata</name>
    <name type="common">Striped flea beetle</name>
    <name type="synonym">Crioceris striolata</name>
    <dbReference type="NCBI Taxonomy" id="444603"/>
    <lineage>
        <taxon>Eukaryota</taxon>
        <taxon>Metazoa</taxon>
        <taxon>Ecdysozoa</taxon>
        <taxon>Arthropoda</taxon>
        <taxon>Hexapoda</taxon>
        <taxon>Insecta</taxon>
        <taxon>Pterygota</taxon>
        <taxon>Neoptera</taxon>
        <taxon>Endopterygota</taxon>
        <taxon>Coleoptera</taxon>
        <taxon>Polyphaga</taxon>
        <taxon>Cucujiformia</taxon>
        <taxon>Chrysomeloidea</taxon>
        <taxon>Chrysomelidae</taxon>
        <taxon>Galerucinae</taxon>
        <taxon>Alticini</taxon>
        <taxon>Phyllotreta</taxon>
    </lineage>
</organism>
<dbReference type="GO" id="GO:0004497">
    <property type="term" value="F:monooxygenase activity"/>
    <property type="evidence" value="ECO:0007669"/>
    <property type="project" value="UniProtKB-KW"/>
</dbReference>
<comment type="similarity">
    <text evidence="4 14">Belongs to the cytochrome P450 family.</text>
</comment>
<reference evidence="16" key="1">
    <citation type="submission" date="2022-01" db="EMBL/GenBank/DDBJ databases">
        <authorList>
            <person name="King R."/>
        </authorList>
    </citation>
    <scope>NUCLEOTIDE SEQUENCE</scope>
</reference>
<dbReference type="CDD" id="cd11056">
    <property type="entry name" value="CYP6-like"/>
    <property type="match status" value="1"/>
</dbReference>
<keyword evidence="6 13" id="KW-0479">Metal-binding</keyword>
<keyword evidence="12 15" id="KW-0472">Membrane</keyword>
<sequence>MILSTSWIPDAILFLLTLFALLYFYATRKFNYWKNRNVVYQKPIPFFGNFKDVITLQKTIGNWLRDGYEAMKPHPYFGTFVFDEPYLVIKDPLLVKHVLVKDFQVFSDRTTATGEHNEVFRHFLFFMRNPQWTEWRRLLSPIFTSGKLKTAFPVIARVGERFQEYLASHQGELDAKEVAAKYSTDVIAKAFFGIEAHCFDDDNAIFRVASRRIFDFNLRNGIVTTVYFSLQNLVKIFKIDFTERWVTDYFTKCFMHAFDVREKQGLRVNDFIDFLIDLKRKDTSGDFDILKLKGAGMQFFLAGFETTSSTISFTLHELCLNRTIQDKVRSEILSNLEEHNGLTYEGVLNMKYLDMCIKETLRKYPVLPFLDRKCSEDYKLPGTDLTIEKGTNIYIPMFGLQYDEQYFPEPEKFDPDRFLDSKKCNANGLVYFPFGEGPRICIGERIGLLSVKLGLISVLTKFEVERCRNTPDPVDFAPKSLVLQSKVGLPMTFKRLTS</sequence>
<dbReference type="Pfam" id="PF00067">
    <property type="entry name" value="p450"/>
    <property type="match status" value="1"/>
</dbReference>
<keyword evidence="9 14" id="KW-0560">Oxidoreductase</keyword>
<dbReference type="GO" id="GO:0005506">
    <property type="term" value="F:iron ion binding"/>
    <property type="evidence" value="ECO:0007669"/>
    <property type="project" value="InterPro"/>
</dbReference>
<evidence type="ECO:0000256" key="8">
    <source>
        <dbReference type="ARBA" id="ARBA00022848"/>
    </source>
</evidence>
<keyword evidence="5 13" id="KW-0349">Heme</keyword>
<evidence type="ECO:0000256" key="13">
    <source>
        <dbReference type="PIRSR" id="PIRSR602401-1"/>
    </source>
</evidence>
<dbReference type="Proteomes" id="UP001153712">
    <property type="component" value="Chromosome 2"/>
</dbReference>
<dbReference type="PRINTS" id="PR00385">
    <property type="entry name" value="P450"/>
</dbReference>
<dbReference type="InterPro" id="IPR001128">
    <property type="entry name" value="Cyt_P450"/>
</dbReference>
<keyword evidence="7" id="KW-0256">Endoplasmic reticulum</keyword>
<dbReference type="InterPro" id="IPR002401">
    <property type="entry name" value="Cyt_P450_E_grp-I"/>
</dbReference>
<evidence type="ECO:0000256" key="5">
    <source>
        <dbReference type="ARBA" id="ARBA00022617"/>
    </source>
</evidence>
<evidence type="ECO:0008006" key="18">
    <source>
        <dbReference type="Google" id="ProtNLM"/>
    </source>
</evidence>
<feature type="binding site" description="axial binding residue" evidence="13">
    <location>
        <position position="441"/>
    </location>
    <ligand>
        <name>heme</name>
        <dbReference type="ChEBI" id="CHEBI:30413"/>
    </ligand>
    <ligandPart>
        <name>Fe</name>
        <dbReference type="ChEBI" id="CHEBI:18248"/>
    </ligandPart>
</feature>
<evidence type="ECO:0000256" key="1">
    <source>
        <dbReference type="ARBA" id="ARBA00001971"/>
    </source>
</evidence>
<evidence type="ECO:0000256" key="4">
    <source>
        <dbReference type="ARBA" id="ARBA00010617"/>
    </source>
</evidence>
<dbReference type="Gene3D" id="1.10.630.10">
    <property type="entry name" value="Cytochrome P450"/>
    <property type="match status" value="1"/>
</dbReference>
<gene>
    <name evidence="16" type="ORF">PHYEVI_LOCUS5757</name>
</gene>
<dbReference type="GO" id="GO:0020037">
    <property type="term" value="F:heme binding"/>
    <property type="evidence" value="ECO:0007669"/>
    <property type="project" value="InterPro"/>
</dbReference>